<dbReference type="GO" id="GO:0009089">
    <property type="term" value="P:lysine biosynthetic process via diaminopimelate"/>
    <property type="evidence" value="ECO:0007669"/>
    <property type="project" value="UniProtKB-UniRule"/>
</dbReference>
<accession>A0A9D2Q5T0</accession>
<dbReference type="EC" id="5.1.1.7" evidence="3 8"/>
<feature type="binding site" evidence="8">
    <location>
        <position position="62"/>
    </location>
    <ligand>
        <name>substrate</name>
    </ligand>
</feature>
<dbReference type="SUPFAM" id="SSF54506">
    <property type="entry name" value="Diaminopimelate epimerase-like"/>
    <property type="match status" value="2"/>
</dbReference>
<gene>
    <name evidence="8 10" type="primary">dapF</name>
    <name evidence="10" type="ORF">H9698_06660</name>
</gene>
<dbReference type="Gene3D" id="3.10.310.10">
    <property type="entry name" value="Diaminopimelate Epimerase, Chain A, domain 1"/>
    <property type="match status" value="2"/>
</dbReference>
<evidence type="ECO:0000256" key="7">
    <source>
        <dbReference type="ARBA" id="ARBA00051712"/>
    </source>
</evidence>
<feature type="binding site" evidence="8">
    <location>
        <begin position="208"/>
        <end position="209"/>
    </location>
    <ligand>
        <name>substrate</name>
    </ligand>
</feature>
<evidence type="ECO:0000256" key="9">
    <source>
        <dbReference type="PROSITE-ProRule" id="PRU10125"/>
    </source>
</evidence>
<comment type="caution">
    <text evidence="10">The sequence shown here is derived from an EMBL/GenBank/DDBJ whole genome shotgun (WGS) entry which is preliminary data.</text>
</comment>
<dbReference type="AlphaFoldDB" id="A0A9D2Q5T0"/>
<evidence type="ECO:0000256" key="5">
    <source>
        <dbReference type="ARBA" id="ARBA00023154"/>
    </source>
</evidence>
<dbReference type="HAMAP" id="MF_00197">
    <property type="entry name" value="DAP_epimerase"/>
    <property type="match status" value="1"/>
</dbReference>
<dbReference type="InterPro" id="IPR018510">
    <property type="entry name" value="DAP_epimerase_AS"/>
</dbReference>
<feature type="active site" description="Proton acceptor" evidence="8">
    <location>
        <position position="217"/>
    </location>
</feature>
<evidence type="ECO:0000256" key="6">
    <source>
        <dbReference type="ARBA" id="ARBA00023235"/>
    </source>
</evidence>
<evidence type="ECO:0000256" key="3">
    <source>
        <dbReference type="ARBA" id="ARBA00013080"/>
    </source>
</evidence>
<feature type="binding site" evidence="8">
    <location>
        <begin position="72"/>
        <end position="73"/>
    </location>
    <ligand>
        <name>substrate</name>
    </ligand>
</feature>
<feature type="binding site" evidence="8">
    <location>
        <position position="14"/>
    </location>
    <ligand>
        <name>substrate</name>
    </ligand>
</feature>
<reference evidence="10" key="1">
    <citation type="journal article" date="2021" name="PeerJ">
        <title>Extensive microbial diversity within the chicken gut microbiome revealed by metagenomics and culture.</title>
        <authorList>
            <person name="Gilroy R."/>
            <person name="Ravi A."/>
            <person name="Getino M."/>
            <person name="Pursley I."/>
            <person name="Horton D.L."/>
            <person name="Alikhan N.F."/>
            <person name="Baker D."/>
            <person name="Gharbi K."/>
            <person name="Hall N."/>
            <person name="Watson M."/>
            <person name="Adriaenssens E.M."/>
            <person name="Foster-Nyarko E."/>
            <person name="Jarju S."/>
            <person name="Secka A."/>
            <person name="Antonio M."/>
            <person name="Oren A."/>
            <person name="Chaudhuri R.R."/>
            <person name="La Ragione R."/>
            <person name="Hildebrand F."/>
            <person name="Pallen M.J."/>
        </authorList>
    </citation>
    <scope>NUCLEOTIDE SEQUENCE</scope>
    <source>
        <strain evidence="10">5933</strain>
    </source>
</reference>
<sequence>MMEIPVTKYHGCGNDFVLMHELDVKHIDPSALAVEICNRNTGIGADGMILAKQNPLTMLFYNADGSMAPMCGNGIRCFARFCKEEGLASGEQFAVLTGDGVKKVEVTQEFPFQCRIFMGQPKDDPKALGMSGKETLWDHELTVQGRKVTLCSLFLATVHTVWFVEDAFDDALLPLAREIHQHPFFPLKTNVNLVQVIDQNTIRMRTWERGVGLTLACGTGACASVLTAYRKGLCAQNVTVELAKGKLEVEICDDESVYMTGPAQRVFKGRYFYEA</sequence>
<keyword evidence="6 8" id="KW-0413">Isomerase</keyword>
<feature type="site" description="Could be important to modulate the pK values of the two catalytic cysteine residues" evidence="8">
    <location>
        <position position="159"/>
    </location>
</feature>
<comment type="subunit">
    <text evidence="8">Homodimer.</text>
</comment>
<name>A0A9D2Q5T0_9FIRM</name>
<feature type="active site" description="Proton donor" evidence="8">
    <location>
        <position position="71"/>
    </location>
</feature>
<keyword evidence="8" id="KW-0963">Cytoplasm</keyword>
<feature type="binding site" evidence="8">
    <location>
        <begin position="218"/>
        <end position="219"/>
    </location>
    <ligand>
        <name>substrate</name>
    </ligand>
</feature>
<comment type="similarity">
    <text evidence="2 8">Belongs to the diaminopimelate epimerase family.</text>
</comment>
<dbReference type="PANTHER" id="PTHR31689:SF0">
    <property type="entry name" value="DIAMINOPIMELATE EPIMERASE"/>
    <property type="match status" value="1"/>
</dbReference>
<evidence type="ECO:0000256" key="2">
    <source>
        <dbReference type="ARBA" id="ARBA00010219"/>
    </source>
</evidence>
<comment type="pathway">
    <text evidence="1 8">Amino-acid biosynthesis; L-lysine biosynthesis via DAP pathway; DL-2,6-diaminopimelate from LL-2,6-diaminopimelate: step 1/1.</text>
</comment>
<dbReference type="GO" id="GO:0005829">
    <property type="term" value="C:cytosol"/>
    <property type="evidence" value="ECO:0007669"/>
    <property type="project" value="TreeGrafter"/>
</dbReference>
<comment type="function">
    <text evidence="8">Catalyzes the stereoinversion of LL-2,6-diaminopimelate (L,L-DAP) to meso-diaminopimelate (meso-DAP), a precursor of L-lysine and an essential component of the bacterial peptidoglycan.</text>
</comment>
<keyword evidence="4 8" id="KW-0028">Amino-acid biosynthesis</keyword>
<dbReference type="Pfam" id="PF01678">
    <property type="entry name" value="DAP_epimerase"/>
    <property type="match status" value="2"/>
</dbReference>
<comment type="subcellular location">
    <subcellularLocation>
        <location evidence="8">Cytoplasm</location>
    </subcellularLocation>
</comment>
<dbReference type="Proteomes" id="UP000823918">
    <property type="component" value="Unassembled WGS sequence"/>
</dbReference>
<evidence type="ECO:0000256" key="8">
    <source>
        <dbReference type="HAMAP-Rule" id="MF_00197"/>
    </source>
</evidence>
<dbReference type="InterPro" id="IPR001653">
    <property type="entry name" value="DAP_epimerase_DapF"/>
</dbReference>
<keyword evidence="5 8" id="KW-0457">Lysine biosynthesis</keyword>
<feature type="site" description="Could be important to modulate the pK values of the two catalytic cysteine residues" evidence="8">
    <location>
        <position position="208"/>
    </location>
</feature>
<proteinExistence type="inferred from homology"/>
<evidence type="ECO:0000256" key="1">
    <source>
        <dbReference type="ARBA" id="ARBA00005196"/>
    </source>
</evidence>
<dbReference type="GO" id="GO:0008837">
    <property type="term" value="F:diaminopimelate epimerase activity"/>
    <property type="evidence" value="ECO:0007669"/>
    <property type="project" value="UniProtKB-UniRule"/>
</dbReference>
<comment type="catalytic activity">
    <reaction evidence="7 8">
        <text>(2S,6S)-2,6-diaminopimelate = meso-2,6-diaminopimelate</text>
        <dbReference type="Rhea" id="RHEA:15393"/>
        <dbReference type="ChEBI" id="CHEBI:57609"/>
        <dbReference type="ChEBI" id="CHEBI:57791"/>
        <dbReference type="EC" id="5.1.1.7"/>
    </reaction>
</comment>
<dbReference type="PROSITE" id="PS01326">
    <property type="entry name" value="DAP_EPIMERASE"/>
    <property type="match status" value="1"/>
</dbReference>
<protein>
    <recommendedName>
        <fullName evidence="3 8">Diaminopimelate epimerase</fullName>
        <shortName evidence="8">DAP epimerase</shortName>
        <ecNumber evidence="3 8">5.1.1.7</ecNumber>
    </recommendedName>
    <alternativeName>
        <fullName evidence="8">PLP-independent amino acid racemase</fullName>
    </alternativeName>
</protein>
<reference evidence="10" key="2">
    <citation type="submission" date="2021-04" db="EMBL/GenBank/DDBJ databases">
        <authorList>
            <person name="Gilroy R."/>
        </authorList>
    </citation>
    <scope>NUCLEOTIDE SEQUENCE</scope>
    <source>
        <strain evidence="10">5933</strain>
    </source>
</reference>
<evidence type="ECO:0000256" key="4">
    <source>
        <dbReference type="ARBA" id="ARBA00022605"/>
    </source>
</evidence>
<evidence type="ECO:0000313" key="11">
    <source>
        <dbReference type="Proteomes" id="UP000823918"/>
    </source>
</evidence>
<dbReference type="PANTHER" id="PTHR31689">
    <property type="entry name" value="DIAMINOPIMELATE EPIMERASE, CHLOROPLASTIC"/>
    <property type="match status" value="1"/>
</dbReference>
<dbReference type="NCBIfam" id="TIGR00652">
    <property type="entry name" value="DapF"/>
    <property type="match status" value="1"/>
</dbReference>
<feature type="active site" evidence="9">
    <location>
        <position position="71"/>
    </location>
</feature>
<dbReference type="EMBL" id="DWWA01000032">
    <property type="protein sequence ID" value="HJC72458.1"/>
    <property type="molecule type" value="Genomic_DNA"/>
</dbReference>
<comment type="caution">
    <text evidence="8">Lacks conserved residue(s) required for the propagation of feature annotation.</text>
</comment>
<organism evidence="10 11">
    <name type="scientific">Candidatus Ruthenibacterium merdavium</name>
    <dbReference type="NCBI Taxonomy" id="2838752"/>
    <lineage>
        <taxon>Bacteria</taxon>
        <taxon>Bacillati</taxon>
        <taxon>Bacillota</taxon>
        <taxon>Clostridia</taxon>
        <taxon>Eubacteriales</taxon>
        <taxon>Oscillospiraceae</taxon>
        <taxon>Ruthenibacterium</taxon>
    </lineage>
</organism>
<feature type="binding site" evidence="8">
    <location>
        <position position="190"/>
    </location>
    <ligand>
        <name>substrate</name>
    </ligand>
</feature>
<evidence type="ECO:0000313" key="10">
    <source>
        <dbReference type="EMBL" id="HJC72458.1"/>
    </source>
</evidence>